<organism evidence="2">
    <name type="scientific">Alloyangia sp. H15</name>
    <dbReference type="NCBI Taxonomy" id="3029062"/>
    <lineage>
        <taxon>Bacteria</taxon>
        <taxon>Pseudomonadati</taxon>
        <taxon>Pseudomonadota</taxon>
        <taxon>Alphaproteobacteria</taxon>
        <taxon>Rhodobacterales</taxon>
        <taxon>Roseobacteraceae</taxon>
        <taxon>Alloyangia</taxon>
    </lineage>
</organism>
<protein>
    <submittedName>
        <fullName evidence="2">Uncharacterized protein</fullName>
    </submittedName>
</protein>
<evidence type="ECO:0000313" key="2">
    <source>
        <dbReference type="EMBL" id="XCC93707.1"/>
    </source>
</evidence>
<name>A0AAU8AFI8_9RHOB</name>
<gene>
    <name evidence="2" type="ORF">PVT71_00445</name>
</gene>
<feature type="chain" id="PRO_5043773028" evidence="1">
    <location>
        <begin position="38"/>
        <end position="207"/>
    </location>
</feature>
<dbReference type="AlphaFoldDB" id="A0AAU8AFI8"/>
<keyword evidence="1" id="KW-0732">Signal</keyword>
<dbReference type="EMBL" id="CP123384">
    <property type="protein sequence ID" value="XCC93707.1"/>
    <property type="molecule type" value="Genomic_DNA"/>
</dbReference>
<dbReference type="InterPro" id="IPR006311">
    <property type="entry name" value="TAT_signal"/>
</dbReference>
<evidence type="ECO:0000256" key="1">
    <source>
        <dbReference type="SAM" id="SignalP"/>
    </source>
</evidence>
<accession>A0AAU8AFI8</accession>
<dbReference type="RefSeq" id="WP_353472529.1">
    <property type="nucleotide sequence ID" value="NZ_CP123384.1"/>
</dbReference>
<proteinExistence type="predicted"/>
<sequence>MSIRNPSAPRGRRSGLGACVLAAATVLLLAVAPAARAQELGPALQEVITRYVRPLLADPTLIAAVRAQNAVTAGYDAARIDELDALWKAEIGASEIPTIKPVWDNPVADLLRAQVTESNGLIREMLLMDARGLNVAVSHLTSDYWQGDEDKYLQTYPHGPDAIHVGSVDFDESSQIYMQQLSLSVPDPETGAAIGALTLGLDAEMVQ</sequence>
<dbReference type="PROSITE" id="PS51318">
    <property type="entry name" value="TAT"/>
    <property type="match status" value="1"/>
</dbReference>
<reference evidence="2" key="1">
    <citation type="submission" date="2023-02" db="EMBL/GenBank/DDBJ databases">
        <title>Description and genomic characterization of Salipiger bruguierae sp. nov., isolated from the sediment of mangrove plant Bruguiera sexangula.</title>
        <authorList>
            <person name="Long M."/>
        </authorList>
    </citation>
    <scope>NUCLEOTIDE SEQUENCE</scope>
    <source>
        <strain evidence="2">H15</strain>
    </source>
</reference>
<feature type="signal peptide" evidence="1">
    <location>
        <begin position="1"/>
        <end position="37"/>
    </location>
</feature>